<dbReference type="PRINTS" id="PR00598">
    <property type="entry name" value="HTHMARR"/>
</dbReference>
<dbReference type="PANTHER" id="PTHR42756">
    <property type="entry name" value="TRANSCRIPTIONAL REGULATOR, MARR"/>
    <property type="match status" value="1"/>
</dbReference>
<dbReference type="InterPro" id="IPR000835">
    <property type="entry name" value="HTH_MarR-typ"/>
</dbReference>
<dbReference type="RefSeq" id="WP_251501475.1">
    <property type="nucleotide sequence ID" value="NZ_CAJSLV010000116.1"/>
</dbReference>
<keyword evidence="6" id="KW-1185">Reference proteome</keyword>
<gene>
    <name evidence="5" type="ORF">SCOCK_810006</name>
</gene>
<keyword evidence="2" id="KW-0238">DNA-binding</keyword>
<protein>
    <submittedName>
        <fullName evidence="5">Transcriptional regulator, MarR family</fullName>
    </submittedName>
</protein>
<accession>A0A9W4E042</accession>
<dbReference type="Gene3D" id="1.10.10.10">
    <property type="entry name" value="Winged helix-like DNA-binding domain superfamily/Winged helix DNA-binding domain"/>
    <property type="match status" value="1"/>
</dbReference>
<dbReference type="EMBL" id="CAJSLV010000116">
    <property type="protein sequence ID" value="CAG6399123.1"/>
    <property type="molecule type" value="Genomic_DNA"/>
</dbReference>
<dbReference type="SMART" id="SM00347">
    <property type="entry name" value="HTH_MARR"/>
    <property type="match status" value="1"/>
</dbReference>
<proteinExistence type="predicted"/>
<evidence type="ECO:0000256" key="1">
    <source>
        <dbReference type="ARBA" id="ARBA00023015"/>
    </source>
</evidence>
<dbReference type="GO" id="GO:0003677">
    <property type="term" value="F:DNA binding"/>
    <property type="evidence" value="ECO:0007669"/>
    <property type="project" value="UniProtKB-KW"/>
</dbReference>
<evidence type="ECO:0000313" key="5">
    <source>
        <dbReference type="EMBL" id="CAG6399123.1"/>
    </source>
</evidence>
<dbReference type="PANTHER" id="PTHR42756:SF1">
    <property type="entry name" value="TRANSCRIPTIONAL REPRESSOR OF EMRAB OPERON"/>
    <property type="match status" value="1"/>
</dbReference>
<dbReference type="AlphaFoldDB" id="A0A9W4E042"/>
<dbReference type="GO" id="GO:0003700">
    <property type="term" value="F:DNA-binding transcription factor activity"/>
    <property type="evidence" value="ECO:0007669"/>
    <property type="project" value="InterPro"/>
</dbReference>
<dbReference type="SUPFAM" id="SSF46785">
    <property type="entry name" value="Winged helix' DNA-binding domain"/>
    <property type="match status" value="1"/>
</dbReference>
<reference evidence="5" key="1">
    <citation type="submission" date="2021-05" db="EMBL/GenBank/DDBJ databases">
        <authorList>
            <person name="Arsene-Ploetze F."/>
        </authorList>
    </citation>
    <scope>NUCLEOTIDE SEQUENCE</scope>
    <source>
        <strain evidence="5">DSM 42138</strain>
    </source>
</reference>
<keyword evidence="3" id="KW-0804">Transcription</keyword>
<evidence type="ECO:0000256" key="2">
    <source>
        <dbReference type="ARBA" id="ARBA00023125"/>
    </source>
</evidence>
<dbReference type="PROSITE" id="PS50995">
    <property type="entry name" value="HTH_MARR_2"/>
    <property type="match status" value="1"/>
</dbReference>
<name>A0A9W4E042_9ACTN</name>
<dbReference type="Proteomes" id="UP001152519">
    <property type="component" value="Unassembled WGS sequence"/>
</dbReference>
<dbReference type="InterPro" id="IPR036390">
    <property type="entry name" value="WH_DNA-bd_sf"/>
</dbReference>
<dbReference type="Pfam" id="PF01047">
    <property type="entry name" value="MarR"/>
    <property type="match status" value="1"/>
</dbReference>
<evidence type="ECO:0000256" key="3">
    <source>
        <dbReference type="ARBA" id="ARBA00023163"/>
    </source>
</evidence>
<keyword evidence="1" id="KW-0805">Transcription regulation</keyword>
<feature type="domain" description="HTH marR-type" evidence="4">
    <location>
        <begin position="5"/>
        <end position="141"/>
    </location>
</feature>
<sequence length="147" mass="15679">MSTTAPELSGRLGHLFKHAQLRLAELNAEALAPFGISGRELAVLLVLAGQEAASQQQAAGRLGVDRTTMVAFLDALEDKELVARRPDPDDRRRNVVVLTAKGADTLKRATAASDAAERRFLAPLAAADATRFRAALQAVALHDDART</sequence>
<evidence type="ECO:0000259" key="4">
    <source>
        <dbReference type="PROSITE" id="PS50995"/>
    </source>
</evidence>
<comment type="caution">
    <text evidence="5">The sequence shown here is derived from an EMBL/GenBank/DDBJ whole genome shotgun (WGS) entry which is preliminary data.</text>
</comment>
<organism evidence="5 6">
    <name type="scientific">Actinacidiphila cocklensis</name>
    <dbReference type="NCBI Taxonomy" id="887465"/>
    <lineage>
        <taxon>Bacteria</taxon>
        <taxon>Bacillati</taxon>
        <taxon>Actinomycetota</taxon>
        <taxon>Actinomycetes</taxon>
        <taxon>Kitasatosporales</taxon>
        <taxon>Streptomycetaceae</taxon>
        <taxon>Actinacidiphila</taxon>
    </lineage>
</organism>
<evidence type="ECO:0000313" key="6">
    <source>
        <dbReference type="Proteomes" id="UP001152519"/>
    </source>
</evidence>
<dbReference type="InterPro" id="IPR036388">
    <property type="entry name" value="WH-like_DNA-bd_sf"/>
</dbReference>